<organism evidence="1 2">
    <name type="scientific">Coccidioides posadasii RMSCC 3488</name>
    <dbReference type="NCBI Taxonomy" id="454284"/>
    <lineage>
        <taxon>Eukaryota</taxon>
        <taxon>Fungi</taxon>
        <taxon>Dikarya</taxon>
        <taxon>Ascomycota</taxon>
        <taxon>Pezizomycotina</taxon>
        <taxon>Eurotiomycetes</taxon>
        <taxon>Eurotiomycetidae</taxon>
        <taxon>Onygenales</taxon>
        <taxon>Onygenaceae</taxon>
        <taxon>Coccidioides</taxon>
    </lineage>
</organism>
<protein>
    <submittedName>
        <fullName evidence="1">Uncharacterized protein</fullName>
    </submittedName>
</protein>
<sequence>MDRVLRLGIAFISLAGSCTLKRRHHFLARGSRKLSDLDRIETIVKVIVFFFCFNAPKTSVTEGQTPDETNTRVYPPASLGELNTTDPFPTSCLRVDLSLPSQPTLSVPRSPGSPPVASMQMVRQNGVKVGHDSGDAIILYIGYQNECRMSKKEMEMIQAVRDPAAHPMFDHHSEGILGLYNLNAMFWTIEVPLDYVKMPMLMFLDALMAMKCINAIKTLSKS</sequence>
<dbReference type="AlphaFoldDB" id="A0A0J6F5Y8"/>
<dbReference type="Proteomes" id="UP000054567">
    <property type="component" value="Unassembled WGS sequence"/>
</dbReference>
<reference evidence="1 2" key="1">
    <citation type="submission" date="2007-06" db="EMBL/GenBank/DDBJ databases">
        <title>The Genome Sequence of Coccidioides posadasii RMSCC_3488.</title>
        <authorList>
            <consortium name="Coccidioides Genome Resources Consortium"/>
            <consortium name="The Broad Institute Genome Sequencing Platform"/>
            <person name="Henn M.R."/>
            <person name="Sykes S."/>
            <person name="Young S."/>
            <person name="Jaffe D."/>
            <person name="Berlin A."/>
            <person name="Alvarez P."/>
            <person name="Butler J."/>
            <person name="Gnerre S."/>
            <person name="Grabherr M."/>
            <person name="Mauceli E."/>
            <person name="Brockman W."/>
            <person name="Kodira C."/>
            <person name="Alvarado L."/>
            <person name="Zeng Q."/>
            <person name="Crawford M."/>
            <person name="Antoine C."/>
            <person name="Devon K."/>
            <person name="Galgiani J."/>
            <person name="Orsborn K."/>
            <person name="Lewis M.L."/>
            <person name="Nusbaum C."/>
            <person name="Galagan J."/>
            <person name="Birren B."/>
        </authorList>
    </citation>
    <scope>NUCLEOTIDE SEQUENCE [LARGE SCALE GENOMIC DNA]</scope>
    <source>
        <strain evidence="1 2">RMSCC 3488</strain>
    </source>
</reference>
<dbReference type="VEuPathDB" id="FungiDB:CPAG_01037"/>
<dbReference type="PROSITE" id="PS51257">
    <property type="entry name" value="PROKAR_LIPOPROTEIN"/>
    <property type="match status" value="1"/>
</dbReference>
<evidence type="ECO:0000313" key="2">
    <source>
        <dbReference type="Proteomes" id="UP000054567"/>
    </source>
</evidence>
<dbReference type="EMBL" id="DS268109">
    <property type="protein sequence ID" value="KMM64685.1"/>
    <property type="molecule type" value="Genomic_DNA"/>
</dbReference>
<name>A0A0J6F5Y8_COCPO</name>
<accession>A0A0J6F5Y8</accession>
<reference evidence="2" key="3">
    <citation type="journal article" date="2010" name="Genome Res.">
        <title>Population genomic sequencing of Coccidioides fungi reveals recent hybridization and transposon control.</title>
        <authorList>
            <person name="Neafsey D.E."/>
            <person name="Barker B.M."/>
            <person name="Sharpton T.J."/>
            <person name="Stajich J.E."/>
            <person name="Park D.J."/>
            <person name="Whiston E."/>
            <person name="Hung C.-Y."/>
            <person name="McMahan C."/>
            <person name="White J."/>
            <person name="Sykes S."/>
            <person name="Heiman D."/>
            <person name="Young S."/>
            <person name="Zeng Q."/>
            <person name="Abouelleil A."/>
            <person name="Aftuck L."/>
            <person name="Bessette D."/>
            <person name="Brown A."/>
            <person name="FitzGerald M."/>
            <person name="Lui A."/>
            <person name="Macdonald J.P."/>
            <person name="Priest M."/>
            <person name="Orbach M.J."/>
            <person name="Galgiani J.N."/>
            <person name="Kirkland T.N."/>
            <person name="Cole G.T."/>
            <person name="Birren B.W."/>
            <person name="Henn M.R."/>
            <person name="Taylor J.W."/>
            <person name="Rounsley S.D."/>
        </authorList>
    </citation>
    <scope>NUCLEOTIDE SEQUENCE [LARGE SCALE GENOMIC DNA]</scope>
    <source>
        <strain evidence="2">RMSCC 3488</strain>
    </source>
</reference>
<proteinExistence type="predicted"/>
<gene>
    <name evidence="1" type="ORF">CPAG_01037</name>
</gene>
<evidence type="ECO:0000313" key="1">
    <source>
        <dbReference type="EMBL" id="KMM64685.1"/>
    </source>
</evidence>
<reference evidence="2" key="2">
    <citation type="journal article" date="2009" name="Genome Res.">
        <title>Comparative genomic analyses of the human fungal pathogens Coccidioides and their relatives.</title>
        <authorList>
            <person name="Sharpton T.J."/>
            <person name="Stajich J.E."/>
            <person name="Rounsley S.D."/>
            <person name="Gardner M.J."/>
            <person name="Wortman J.R."/>
            <person name="Jordar V.S."/>
            <person name="Maiti R."/>
            <person name="Kodira C.D."/>
            <person name="Neafsey D.E."/>
            <person name="Zeng Q."/>
            <person name="Hung C.-Y."/>
            <person name="McMahan C."/>
            <person name="Muszewska A."/>
            <person name="Grynberg M."/>
            <person name="Mandel M.A."/>
            <person name="Kellner E.M."/>
            <person name="Barker B.M."/>
            <person name="Galgiani J.N."/>
            <person name="Orbach M.J."/>
            <person name="Kirkland T.N."/>
            <person name="Cole G.T."/>
            <person name="Henn M.R."/>
            <person name="Birren B.W."/>
            <person name="Taylor J.W."/>
        </authorList>
    </citation>
    <scope>NUCLEOTIDE SEQUENCE [LARGE SCALE GENOMIC DNA]</scope>
    <source>
        <strain evidence="2">RMSCC 3488</strain>
    </source>
</reference>